<accession>A0AAP0N046</accession>
<evidence type="ECO:0000259" key="8">
    <source>
        <dbReference type="Pfam" id="PF02897"/>
    </source>
</evidence>
<dbReference type="GO" id="GO:0006508">
    <property type="term" value="P:proteolysis"/>
    <property type="evidence" value="ECO:0007669"/>
    <property type="project" value="UniProtKB-KW"/>
</dbReference>
<dbReference type="InterPro" id="IPR051543">
    <property type="entry name" value="Serine_Peptidase_S9A"/>
</dbReference>
<dbReference type="InterPro" id="IPR001375">
    <property type="entry name" value="Peptidase_S9_cat"/>
</dbReference>
<dbReference type="AlphaFoldDB" id="A0AAP0N046"/>
<dbReference type="Proteomes" id="UP001428341">
    <property type="component" value="Unassembled WGS sequence"/>
</dbReference>
<evidence type="ECO:0000313" key="10">
    <source>
        <dbReference type="Proteomes" id="UP001428341"/>
    </source>
</evidence>
<keyword evidence="4 6" id="KW-0720">Serine protease</keyword>
<keyword evidence="3 6" id="KW-0378">Hydrolase</keyword>
<dbReference type="InterPro" id="IPR029058">
    <property type="entry name" value="AB_hydrolase_fold"/>
</dbReference>
<proteinExistence type="inferred from homology"/>
<dbReference type="Gene3D" id="2.130.10.120">
    <property type="entry name" value="Prolyl oligopeptidase, N-terminal domain"/>
    <property type="match status" value="1"/>
</dbReference>
<evidence type="ECO:0000256" key="3">
    <source>
        <dbReference type="ARBA" id="ARBA00022801"/>
    </source>
</evidence>
<gene>
    <name evidence="9" type="ORF">WN944_011704</name>
</gene>
<dbReference type="PANTHER" id="PTHR11757:SF19">
    <property type="entry name" value="PROLYL ENDOPEPTIDASE-LIKE"/>
    <property type="match status" value="1"/>
</dbReference>
<dbReference type="InterPro" id="IPR002470">
    <property type="entry name" value="Peptidase_S9A"/>
</dbReference>
<dbReference type="SUPFAM" id="SSF53474">
    <property type="entry name" value="alpha/beta-Hydrolases"/>
    <property type="match status" value="1"/>
</dbReference>
<dbReference type="Pfam" id="PF02897">
    <property type="entry name" value="Peptidase_S9_N"/>
    <property type="match status" value="1"/>
</dbReference>
<evidence type="ECO:0000256" key="2">
    <source>
        <dbReference type="ARBA" id="ARBA00022670"/>
    </source>
</evidence>
<dbReference type="GO" id="GO:0005829">
    <property type="term" value="C:cytosol"/>
    <property type="evidence" value="ECO:0007669"/>
    <property type="project" value="TreeGrafter"/>
</dbReference>
<dbReference type="GO" id="GO:0004252">
    <property type="term" value="F:serine-type endopeptidase activity"/>
    <property type="evidence" value="ECO:0007669"/>
    <property type="project" value="UniProtKB-UniRule"/>
</dbReference>
<name>A0AAP0N046_9ROSI</name>
<dbReference type="EMBL" id="JBCGBO010000002">
    <property type="protein sequence ID" value="KAK9223262.1"/>
    <property type="molecule type" value="Genomic_DNA"/>
</dbReference>
<reference evidence="9 10" key="1">
    <citation type="submission" date="2024-05" db="EMBL/GenBank/DDBJ databases">
        <title>Haplotype-resolved chromosome-level genome assembly of Huyou (Citrus changshanensis).</title>
        <authorList>
            <person name="Miao C."/>
            <person name="Chen W."/>
            <person name="Wu Y."/>
            <person name="Wang L."/>
            <person name="Zhao S."/>
            <person name="Grierson D."/>
            <person name="Xu C."/>
            <person name="Chen K."/>
        </authorList>
    </citation>
    <scope>NUCLEOTIDE SEQUENCE [LARGE SCALE GENOMIC DNA]</scope>
    <source>
        <strain evidence="9">01-14</strain>
        <tissue evidence="9">Leaf</tissue>
    </source>
</reference>
<comment type="similarity">
    <text evidence="1 6">Belongs to the peptidase S9A family.</text>
</comment>
<evidence type="ECO:0000256" key="1">
    <source>
        <dbReference type="ARBA" id="ARBA00005228"/>
    </source>
</evidence>
<dbReference type="EC" id="3.4.21.-" evidence="6"/>
<evidence type="ECO:0000256" key="4">
    <source>
        <dbReference type="ARBA" id="ARBA00022825"/>
    </source>
</evidence>
<comment type="caution">
    <text evidence="9">The sequence shown here is derived from an EMBL/GenBank/DDBJ whole genome shotgun (WGS) entry which is preliminary data.</text>
</comment>
<comment type="function">
    <text evidence="5">Serine peptidase whose precise substrate specificity remains unclear. Does not cleave peptides after a arginine or lysine residue. Regulates trans-Golgi network morphology and sorting by regulating the membrane binding of the AP-1 complex. May play a role in the regulation of synaptic vesicle exocytosis.</text>
</comment>
<feature type="domain" description="Peptidase S9A N-terminal" evidence="8">
    <location>
        <begin position="10"/>
        <end position="426"/>
    </location>
</feature>
<keyword evidence="2 6" id="KW-0645">Protease</keyword>
<protein>
    <recommendedName>
        <fullName evidence="6">Prolyl endopeptidase</fullName>
        <ecNumber evidence="6">3.4.21.-</ecNumber>
    </recommendedName>
</protein>
<dbReference type="PRINTS" id="PR00862">
    <property type="entry name" value="PROLIGOPTASE"/>
</dbReference>
<keyword evidence="10" id="KW-1185">Reference proteome</keyword>
<sequence>MSSHRQRLSPPEAKKVPFLMEIFGDKRLDNYHWLRDAGRDPDVQRYLELENKYAESIMSETNGYEFALFNELKARFKEDDISVPVRVGSHYYYQRRYLSKDYVQYCRRFIPNNEAPPSVYDIMPTGPDDPPEEVIIDEEVIKYKNSLENYRITAFKVSPNNKLVAFRENCGTVCVIDSETGAPAEKPIQGCLEFEWAGDEAFLYTRRNAIAEPQVWFHKLGEEQSKDTCLYRTREDLFDLTLEASESKKFLFVKSKTKVTGFVYYFDVSRPETLWFLPPWHLGIDMFVSHRGNQFFIRRSDGGFHSDVLTCPVDNTFETTVLIPHRERVRVEEVRLFADHIAVYELEEGLPKITTYCLPPVGEPLKTLQGGRTVDIFKSELCISRIHGIRDSQFSSSILRICFYTMRMPFSAYDYDMNTGISVLKKKETILGGFDESNYVTESKRAYASDGEEIPISIVYRKNRVKLDGSDPLLLFGYGSYGLGPSSYSNSIASRLTILDRGIIFAIAHVRGGDEKGKQWHENGKLLNKRNTFTDFIACADYLIKSNYCSEDNLCIEGGSAGGMLIGAVLNMRPELFKVAVADVPSVDVLTTILFYPRKRDLEEWGDPRMEQFYFYIKSYSPVDNVKAQNYPNILVRTAYQASKVLYDNPPVVLTDRLLQESKQLRGEMLVFLVSGACITSLIAESELWSILIDKLVPFYGPAKFVAKLRDMKTDDNLLLLKCRSDGGHRQMPGSVGRLRQQQQDAFKYTFILKALNMIHAPGSEQSRN</sequence>
<dbReference type="InterPro" id="IPR023302">
    <property type="entry name" value="Pept_S9A_N"/>
</dbReference>
<dbReference type="PANTHER" id="PTHR11757">
    <property type="entry name" value="PROTEASE FAMILY S9A OLIGOPEPTIDASE"/>
    <property type="match status" value="1"/>
</dbReference>
<evidence type="ECO:0000256" key="5">
    <source>
        <dbReference type="ARBA" id="ARBA00045448"/>
    </source>
</evidence>
<dbReference type="Gene3D" id="3.40.50.1820">
    <property type="entry name" value="alpha/beta hydrolase"/>
    <property type="match status" value="1"/>
</dbReference>
<organism evidence="9 10">
    <name type="scientific">Citrus x changshan-huyou</name>
    <dbReference type="NCBI Taxonomy" id="2935761"/>
    <lineage>
        <taxon>Eukaryota</taxon>
        <taxon>Viridiplantae</taxon>
        <taxon>Streptophyta</taxon>
        <taxon>Embryophyta</taxon>
        <taxon>Tracheophyta</taxon>
        <taxon>Spermatophyta</taxon>
        <taxon>Magnoliopsida</taxon>
        <taxon>eudicotyledons</taxon>
        <taxon>Gunneridae</taxon>
        <taxon>Pentapetalae</taxon>
        <taxon>rosids</taxon>
        <taxon>malvids</taxon>
        <taxon>Sapindales</taxon>
        <taxon>Rutaceae</taxon>
        <taxon>Aurantioideae</taxon>
        <taxon>Citrus</taxon>
    </lineage>
</organism>
<dbReference type="SUPFAM" id="SSF50993">
    <property type="entry name" value="Peptidase/esterase 'gauge' domain"/>
    <property type="match status" value="1"/>
</dbReference>
<feature type="domain" description="Peptidase S9 prolyl oligopeptidase catalytic" evidence="7">
    <location>
        <begin position="494"/>
        <end position="659"/>
    </location>
</feature>
<evidence type="ECO:0000259" key="7">
    <source>
        <dbReference type="Pfam" id="PF00326"/>
    </source>
</evidence>
<dbReference type="Pfam" id="PF00326">
    <property type="entry name" value="Peptidase_S9"/>
    <property type="match status" value="1"/>
</dbReference>
<evidence type="ECO:0000313" key="9">
    <source>
        <dbReference type="EMBL" id="KAK9223262.1"/>
    </source>
</evidence>
<evidence type="ECO:0000256" key="6">
    <source>
        <dbReference type="RuleBase" id="RU368024"/>
    </source>
</evidence>